<feature type="domain" description="PAC" evidence="8">
    <location>
        <begin position="668"/>
        <end position="721"/>
    </location>
</feature>
<dbReference type="CDD" id="cd00082">
    <property type="entry name" value="HisKA"/>
    <property type="match status" value="1"/>
</dbReference>
<dbReference type="SMART" id="SM00091">
    <property type="entry name" value="PAS"/>
    <property type="match status" value="4"/>
</dbReference>
<evidence type="ECO:0000256" key="3">
    <source>
        <dbReference type="ARBA" id="ARBA00022553"/>
    </source>
</evidence>
<dbReference type="FunFam" id="3.30.565.10:FF:000006">
    <property type="entry name" value="Sensor histidine kinase WalK"/>
    <property type="match status" value="1"/>
</dbReference>
<dbReference type="Pfam" id="PF08447">
    <property type="entry name" value="PAS_3"/>
    <property type="match status" value="1"/>
</dbReference>
<dbReference type="KEGG" id="spib:G8759_26795"/>
<organism evidence="9 10">
    <name type="scientific">Spirosoma aureum</name>
    <dbReference type="NCBI Taxonomy" id="2692134"/>
    <lineage>
        <taxon>Bacteria</taxon>
        <taxon>Pseudomonadati</taxon>
        <taxon>Bacteroidota</taxon>
        <taxon>Cytophagia</taxon>
        <taxon>Cytophagales</taxon>
        <taxon>Cytophagaceae</taxon>
        <taxon>Spirosoma</taxon>
    </lineage>
</organism>
<dbReference type="SMART" id="SM00086">
    <property type="entry name" value="PAC"/>
    <property type="match status" value="4"/>
</dbReference>
<evidence type="ECO:0000313" key="10">
    <source>
        <dbReference type="Proteomes" id="UP000501802"/>
    </source>
</evidence>
<dbReference type="Pfam" id="PF02518">
    <property type="entry name" value="HATPase_c"/>
    <property type="match status" value="1"/>
</dbReference>
<evidence type="ECO:0000313" key="9">
    <source>
        <dbReference type="EMBL" id="QIP15985.1"/>
    </source>
</evidence>
<gene>
    <name evidence="9" type="ORF">G8759_26795</name>
</gene>
<dbReference type="EC" id="2.7.13.3" evidence="2"/>
<feature type="coiled-coil region" evidence="6">
    <location>
        <begin position="723"/>
        <end position="775"/>
    </location>
</feature>
<evidence type="ECO:0000256" key="5">
    <source>
        <dbReference type="ARBA" id="ARBA00022777"/>
    </source>
</evidence>
<dbReference type="InterPro" id="IPR013655">
    <property type="entry name" value="PAS_fold_3"/>
</dbReference>
<dbReference type="AlphaFoldDB" id="A0A6G9AUM8"/>
<keyword evidence="4" id="KW-0808">Transferase</keyword>
<dbReference type="InterPro" id="IPR035965">
    <property type="entry name" value="PAS-like_dom_sf"/>
</dbReference>
<dbReference type="InterPro" id="IPR036097">
    <property type="entry name" value="HisK_dim/P_sf"/>
</dbReference>
<dbReference type="Pfam" id="PF08448">
    <property type="entry name" value="PAS_4"/>
    <property type="match status" value="4"/>
</dbReference>
<dbReference type="SMART" id="SM00387">
    <property type="entry name" value="HATPase_c"/>
    <property type="match status" value="1"/>
</dbReference>
<feature type="domain" description="PAC" evidence="8">
    <location>
        <begin position="404"/>
        <end position="462"/>
    </location>
</feature>
<dbReference type="Gene3D" id="1.10.287.130">
    <property type="match status" value="1"/>
</dbReference>
<feature type="domain" description="Histidine kinase" evidence="7">
    <location>
        <begin position="778"/>
        <end position="1004"/>
    </location>
</feature>
<dbReference type="InterPro" id="IPR013656">
    <property type="entry name" value="PAS_4"/>
</dbReference>
<keyword evidence="3" id="KW-0597">Phosphoprotein</keyword>
<keyword evidence="10" id="KW-1185">Reference proteome</keyword>
<dbReference type="GO" id="GO:0000155">
    <property type="term" value="F:phosphorelay sensor kinase activity"/>
    <property type="evidence" value="ECO:0007669"/>
    <property type="project" value="InterPro"/>
</dbReference>
<evidence type="ECO:0000256" key="4">
    <source>
        <dbReference type="ARBA" id="ARBA00022679"/>
    </source>
</evidence>
<dbReference type="InterPro" id="IPR005467">
    <property type="entry name" value="His_kinase_dom"/>
</dbReference>
<dbReference type="NCBIfam" id="TIGR00229">
    <property type="entry name" value="sensory_box"/>
    <property type="match status" value="3"/>
</dbReference>
<dbReference type="SMART" id="SM00388">
    <property type="entry name" value="HisKA"/>
    <property type="match status" value="1"/>
</dbReference>
<dbReference type="PANTHER" id="PTHR43304:SF1">
    <property type="entry name" value="PAC DOMAIN-CONTAINING PROTEIN"/>
    <property type="match status" value="1"/>
</dbReference>
<dbReference type="Gene3D" id="3.30.565.10">
    <property type="entry name" value="Histidine kinase-like ATPase, C-terminal domain"/>
    <property type="match status" value="1"/>
</dbReference>
<dbReference type="Pfam" id="PF00512">
    <property type="entry name" value="HisKA"/>
    <property type="match status" value="1"/>
</dbReference>
<name>A0A6G9AUM8_9BACT</name>
<dbReference type="RefSeq" id="WP_167215323.1">
    <property type="nucleotide sequence ID" value="NZ_CP050063.1"/>
</dbReference>
<dbReference type="InterPro" id="IPR003661">
    <property type="entry name" value="HisK_dim/P_dom"/>
</dbReference>
<dbReference type="PROSITE" id="PS50109">
    <property type="entry name" value="HIS_KIN"/>
    <property type="match status" value="1"/>
</dbReference>
<dbReference type="PRINTS" id="PR00344">
    <property type="entry name" value="BCTRLSENSOR"/>
</dbReference>
<sequence length="1004" mass="112514">MIDQFLTTCVSYGISGEDSLAHELAYFSALKPADFSNNYLFLAGGGEMGELTRNHDWSKTVVGTPDQWPQSLRTTVSTLLSSKFPMFLWWGPELIQFYNDAYRPSLGNEGKHPTALGQRGQDCWPEIWPTIKPLIDQVMAGGESTWSEDQLIPIYRNGRLEDVYWTFSYGPVRDETGKVAGVQVICQETTQQVIAHQRLSESQRQVLAYFEQSPVAIAIISDPDLTFRMANPFYGQLVGRRLDQIVGKPLLEALPELGGQGFDQLLRSVLETGVPFIAPEVAADIVRNDQLETIYVDLAYQPLREADERFTGILVVATDVTQQVRSRQKIADREARFRSLIEQAPVATGLFVGRNLLIELANEPMLRFWGKGPDVFGKPLASILPELADQPFLQILDQVYTTGQAYQAMADRCDLVIDGELRTFYFNFTYQPIVDEQGQVYAILNMAVDVTEQVLARQALEDSERFSRTVFYNSPVAKLVYVGPEMILREANEKMLAIFGRDASIIGKPVMETIPELKRTQLFDQYQRVLATGEIHVALAESIELIRQGVSNGGYYDYNYKPLFDHTGKVYGVICTVIDVTEQVLARQKLEEAEAGLRGAIELAQLGTWSIDVTTNRLTYSDRLIEWFGYDPQGKDYQEMIPILQPEDQQRVESALAWALNPESDGVYNEIYTVIHPRTGQKRILHTHGKAVFDATGKAIRLNGTAQDITLQRELQLALETEVQLRTEELEAANEELAASNEELAASNEQYSAINEELEETVQQLNRSNANLQQFAYVASHDLQEPLRKIQQFGDLLKMRQTSLSGDELVYIERMQSAASRMATLIRDLLNFSRISMQGNTSVAVPLNGIIEQVLTTLELTIAETKAEVNVEPLPTIEGDSSQLNQLFQNLLGNALKFRRPSVNPVIQITAHTLQASELPPSVKPARMAKNYYRIDVVDNGIGFDEKYLDRIFQVFQRLHGKSEFAGTGIGLAICEKVVANHGGAITASSQPGQGATFRIYFPV</sequence>
<dbReference type="SUPFAM" id="SSF55785">
    <property type="entry name" value="PYP-like sensor domain (PAS domain)"/>
    <property type="match status" value="5"/>
</dbReference>
<reference evidence="9 10" key="1">
    <citation type="submission" date="2020-03" db="EMBL/GenBank/DDBJ databases">
        <authorList>
            <person name="Kim M.K."/>
        </authorList>
    </citation>
    <scope>NUCLEOTIDE SEQUENCE [LARGE SCALE GENOMIC DNA]</scope>
    <source>
        <strain evidence="9 10">BT328</strain>
    </source>
</reference>
<dbReference type="SUPFAM" id="SSF47384">
    <property type="entry name" value="Homodimeric domain of signal transducing histidine kinase"/>
    <property type="match status" value="1"/>
</dbReference>
<feature type="domain" description="PAC" evidence="8">
    <location>
        <begin position="279"/>
        <end position="332"/>
    </location>
</feature>
<evidence type="ECO:0000256" key="1">
    <source>
        <dbReference type="ARBA" id="ARBA00000085"/>
    </source>
</evidence>
<dbReference type="InterPro" id="IPR004358">
    <property type="entry name" value="Sig_transdc_His_kin-like_C"/>
</dbReference>
<accession>A0A6G9AUM8</accession>
<evidence type="ECO:0000259" key="7">
    <source>
        <dbReference type="PROSITE" id="PS50109"/>
    </source>
</evidence>
<evidence type="ECO:0000259" key="8">
    <source>
        <dbReference type="PROSITE" id="PS50113"/>
    </source>
</evidence>
<proteinExistence type="predicted"/>
<dbReference type="PROSITE" id="PS50113">
    <property type="entry name" value="PAC"/>
    <property type="match status" value="4"/>
</dbReference>
<dbReference type="CDD" id="cd00130">
    <property type="entry name" value="PAS"/>
    <property type="match status" value="2"/>
</dbReference>
<dbReference type="InterPro" id="IPR036890">
    <property type="entry name" value="HATPase_C_sf"/>
</dbReference>
<keyword evidence="5" id="KW-0418">Kinase</keyword>
<dbReference type="InterPro" id="IPR052162">
    <property type="entry name" value="Sensor_kinase/Photoreceptor"/>
</dbReference>
<dbReference type="EMBL" id="CP050063">
    <property type="protein sequence ID" value="QIP15985.1"/>
    <property type="molecule type" value="Genomic_DNA"/>
</dbReference>
<dbReference type="InterPro" id="IPR001610">
    <property type="entry name" value="PAC"/>
</dbReference>
<feature type="domain" description="PAC" evidence="8">
    <location>
        <begin position="539"/>
        <end position="592"/>
    </location>
</feature>
<dbReference type="InterPro" id="IPR003594">
    <property type="entry name" value="HATPase_dom"/>
</dbReference>
<keyword evidence="6" id="KW-0175">Coiled coil</keyword>
<comment type="catalytic activity">
    <reaction evidence="1">
        <text>ATP + protein L-histidine = ADP + protein N-phospho-L-histidine.</text>
        <dbReference type="EC" id="2.7.13.3"/>
    </reaction>
</comment>
<dbReference type="Proteomes" id="UP000501802">
    <property type="component" value="Chromosome"/>
</dbReference>
<evidence type="ECO:0000256" key="2">
    <source>
        <dbReference type="ARBA" id="ARBA00012438"/>
    </source>
</evidence>
<dbReference type="InterPro" id="IPR000700">
    <property type="entry name" value="PAS-assoc_C"/>
</dbReference>
<dbReference type="Gene3D" id="3.30.450.20">
    <property type="entry name" value="PAS domain"/>
    <property type="match status" value="5"/>
</dbReference>
<protein>
    <recommendedName>
        <fullName evidence="2">histidine kinase</fullName>
        <ecNumber evidence="2">2.7.13.3</ecNumber>
    </recommendedName>
</protein>
<dbReference type="SUPFAM" id="SSF55874">
    <property type="entry name" value="ATPase domain of HSP90 chaperone/DNA topoisomerase II/histidine kinase"/>
    <property type="match status" value="1"/>
</dbReference>
<evidence type="ECO:0000256" key="6">
    <source>
        <dbReference type="SAM" id="Coils"/>
    </source>
</evidence>
<dbReference type="InterPro" id="IPR000014">
    <property type="entry name" value="PAS"/>
</dbReference>
<dbReference type="Gene3D" id="2.10.70.100">
    <property type="match status" value="1"/>
</dbReference>
<dbReference type="PANTHER" id="PTHR43304">
    <property type="entry name" value="PHYTOCHROME-LIKE PROTEIN CPH1"/>
    <property type="match status" value="1"/>
</dbReference>